<dbReference type="InterPro" id="IPR010432">
    <property type="entry name" value="RDD"/>
</dbReference>
<dbReference type="EMBL" id="CP015199">
    <property type="protein sequence ID" value="ANF52281.1"/>
    <property type="molecule type" value="Genomic_DNA"/>
</dbReference>
<reference evidence="7 8" key="1">
    <citation type="submission" date="2016-04" db="EMBL/GenBank/DDBJ databases">
        <title>Complete Genome Sequence of Chryseobacterium sp. IHBB 10212.</title>
        <authorList>
            <person name="Pal M."/>
            <person name="Swarnkar M.K."/>
            <person name="Kaushal K."/>
            <person name="Chhibber S."/>
            <person name="Singh A.K."/>
            <person name="Gulati A."/>
        </authorList>
    </citation>
    <scope>NUCLEOTIDE SEQUENCE [LARGE SCALE GENOMIC DNA]</scope>
    <source>
        <strain evidence="7 8">IHBB 10212</strain>
    </source>
</reference>
<feature type="transmembrane region" description="Helical" evidence="5">
    <location>
        <begin position="48"/>
        <end position="66"/>
    </location>
</feature>
<evidence type="ECO:0000256" key="1">
    <source>
        <dbReference type="ARBA" id="ARBA00004141"/>
    </source>
</evidence>
<comment type="subcellular location">
    <subcellularLocation>
        <location evidence="1">Membrane</location>
        <topology evidence="1">Multi-pass membrane protein</topology>
    </subcellularLocation>
</comment>
<dbReference type="STRING" id="1685010.A0O34_17925"/>
<evidence type="ECO:0000313" key="7">
    <source>
        <dbReference type="EMBL" id="ANF52281.1"/>
    </source>
</evidence>
<proteinExistence type="predicted"/>
<evidence type="ECO:0000256" key="2">
    <source>
        <dbReference type="ARBA" id="ARBA00022692"/>
    </source>
</evidence>
<keyword evidence="2 5" id="KW-0812">Transmembrane</keyword>
<protein>
    <recommendedName>
        <fullName evidence="6">RDD domain-containing protein</fullName>
    </recommendedName>
</protein>
<dbReference type="KEGG" id="chh:A0O34_17925"/>
<dbReference type="OrthoDB" id="1248189at2"/>
<keyword evidence="3 5" id="KW-1133">Transmembrane helix</keyword>
<accession>A0A172XZC5</accession>
<evidence type="ECO:0000256" key="5">
    <source>
        <dbReference type="SAM" id="Phobius"/>
    </source>
</evidence>
<name>A0A172XZC5_9FLAO</name>
<keyword evidence="4 5" id="KW-0472">Membrane</keyword>
<gene>
    <name evidence="7" type="ORF">A0O34_17925</name>
</gene>
<evidence type="ECO:0000259" key="6">
    <source>
        <dbReference type="Pfam" id="PF06271"/>
    </source>
</evidence>
<dbReference type="AlphaFoldDB" id="A0A172XZC5"/>
<dbReference type="RefSeq" id="WP_066757722.1">
    <property type="nucleotide sequence ID" value="NZ_CP015199.1"/>
</dbReference>
<feature type="domain" description="RDD" evidence="6">
    <location>
        <begin position="47"/>
        <end position="127"/>
    </location>
</feature>
<evidence type="ECO:0000256" key="4">
    <source>
        <dbReference type="ARBA" id="ARBA00023136"/>
    </source>
</evidence>
<evidence type="ECO:0000256" key="3">
    <source>
        <dbReference type="ARBA" id="ARBA00022989"/>
    </source>
</evidence>
<dbReference type="Pfam" id="PF06271">
    <property type="entry name" value="RDD"/>
    <property type="match status" value="1"/>
</dbReference>
<dbReference type="Proteomes" id="UP000077824">
    <property type="component" value="Chromosome"/>
</dbReference>
<keyword evidence="8" id="KW-1185">Reference proteome</keyword>
<dbReference type="GO" id="GO:0016020">
    <property type="term" value="C:membrane"/>
    <property type="evidence" value="ECO:0007669"/>
    <property type="project" value="UniProtKB-SubCell"/>
</dbReference>
<organism evidence="7 8">
    <name type="scientific">Chryseobacterium glaciei</name>
    <dbReference type="NCBI Taxonomy" id="1685010"/>
    <lineage>
        <taxon>Bacteria</taxon>
        <taxon>Pseudomonadati</taxon>
        <taxon>Bacteroidota</taxon>
        <taxon>Flavobacteriia</taxon>
        <taxon>Flavobacteriales</taxon>
        <taxon>Weeksellaceae</taxon>
        <taxon>Chryseobacterium group</taxon>
        <taxon>Chryseobacterium</taxon>
    </lineage>
</organism>
<feature type="transmembrane region" description="Helical" evidence="5">
    <location>
        <begin position="72"/>
        <end position="94"/>
    </location>
</feature>
<sequence>MKISELKKRKTVRRATRNFDLEGNRIYNEFEYDLPYQTIYKGSERERLFAKVIDMLPFFLVFFFLFHKIAIISLLLSIASVIVVGAINESYFGTTLGKKILNMKVIDDEGNYPGFLKLLLRNILCLANFNPEFSECVFNTVAMGKRTATRVNFSMHLNNQICKTHIVKESTIAEIRSLLNQEQPKKNVRLLD</sequence>
<evidence type="ECO:0000313" key="8">
    <source>
        <dbReference type="Proteomes" id="UP000077824"/>
    </source>
</evidence>